<gene>
    <name evidence="1" type="ORF">PXEA_LOCUS19307</name>
</gene>
<dbReference type="Proteomes" id="UP000784294">
    <property type="component" value="Unassembled WGS sequence"/>
</dbReference>
<dbReference type="OrthoDB" id="10058657at2759"/>
<reference evidence="1" key="1">
    <citation type="submission" date="2018-11" db="EMBL/GenBank/DDBJ databases">
        <authorList>
            <consortium name="Pathogen Informatics"/>
        </authorList>
    </citation>
    <scope>NUCLEOTIDE SEQUENCE</scope>
</reference>
<evidence type="ECO:0000313" key="2">
    <source>
        <dbReference type="Proteomes" id="UP000784294"/>
    </source>
</evidence>
<protein>
    <submittedName>
        <fullName evidence="1">Uncharacterized protein</fullName>
    </submittedName>
</protein>
<proteinExistence type="predicted"/>
<sequence length="83" mass="9344">MLVSFGLQSMCKDISDEKAVTALLEVLEREEDILKAERIRKDPLTRQIKLTASTTYFTFNDNIYEQIFGLPMGSPLSAYAIPG</sequence>
<keyword evidence="2" id="KW-1185">Reference proteome</keyword>
<accession>A0A448X233</accession>
<dbReference type="EMBL" id="CAAALY010076731">
    <property type="protein sequence ID" value="VEL25867.1"/>
    <property type="molecule type" value="Genomic_DNA"/>
</dbReference>
<dbReference type="AlphaFoldDB" id="A0A448X233"/>
<comment type="caution">
    <text evidence="1">The sequence shown here is derived from an EMBL/GenBank/DDBJ whole genome shotgun (WGS) entry which is preliminary data.</text>
</comment>
<organism evidence="1 2">
    <name type="scientific">Protopolystoma xenopodis</name>
    <dbReference type="NCBI Taxonomy" id="117903"/>
    <lineage>
        <taxon>Eukaryota</taxon>
        <taxon>Metazoa</taxon>
        <taxon>Spiralia</taxon>
        <taxon>Lophotrochozoa</taxon>
        <taxon>Platyhelminthes</taxon>
        <taxon>Monogenea</taxon>
        <taxon>Polyopisthocotylea</taxon>
        <taxon>Polystomatidea</taxon>
        <taxon>Polystomatidae</taxon>
        <taxon>Protopolystoma</taxon>
    </lineage>
</organism>
<evidence type="ECO:0000313" key="1">
    <source>
        <dbReference type="EMBL" id="VEL25867.1"/>
    </source>
</evidence>
<name>A0A448X233_9PLAT</name>